<dbReference type="EMBL" id="JAIOIU010000003">
    <property type="protein sequence ID" value="MBZ0158555.1"/>
    <property type="molecule type" value="Genomic_DNA"/>
</dbReference>
<dbReference type="AlphaFoldDB" id="A0AAJ1AFJ1"/>
<sequence length="65" mass="6805">YLKEPVWVDTMTVGCVLGANDCDNIASEGTEVGNLNTEVTLDLELGTNTGAQGIVVRPASAPWTP</sequence>
<protein>
    <submittedName>
        <fullName evidence="1">Uncharacterized protein</fullName>
    </submittedName>
</protein>
<name>A0AAJ1AFJ1_9BACT</name>
<proteinExistence type="predicted"/>
<accession>A0AAJ1AFJ1</accession>
<dbReference type="Proteomes" id="UP001197609">
    <property type="component" value="Unassembled WGS sequence"/>
</dbReference>
<evidence type="ECO:0000313" key="1">
    <source>
        <dbReference type="EMBL" id="MBZ0158555.1"/>
    </source>
</evidence>
<comment type="caution">
    <text evidence="1">The sequence shown here is derived from an EMBL/GenBank/DDBJ whole genome shotgun (WGS) entry which is preliminary data.</text>
</comment>
<organism evidence="1 2">
    <name type="scientific">Candidatus Methylomirabilis tolerans</name>
    <dbReference type="NCBI Taxonomy" id="3123416"/>
    <lineage>
        <taxon>Bacteria</taxon>
        <taxon>Candidatus Methylomirabilota</taxon>
        <taxon>Candidatus Methylomirabilia</taxon>
        <taxon>Candidatus Methylomirabilales</taxon>
        <taxon>Candidatus Methylomirabilaceae</taxon>
        <taxon>Candidatus Methylomirabilis</taxon>
    </lineage>
</organism>
<evidence type="ECO:0000313" key="2">
    <source>
        <dbReference type="Proteomes" id="UP001197609"/>
    </source>
</evidence>
<gene>
    <name evidence="1" type="ORF">K8G79_00140</name>
</gene>
<reference evidence="1 2" key="1">
    <citation type="journal article" date="2021" name="bioRxiv">
        <title>Unraveling nitrogen, sulfur and carbon metabolic pathways and microbial community transcriptional responses to substrate deprivation and toxicity stresses in a bioreactor mimicking anoxic brackish coastal sediment conditions.</title>
        <authorList>
            <person name="Martins P.D."/>
            <person name="Echeveste M.J."/>
            <person name="Arshad A."/>
            <person name="Kurth J."/>
            <person name="Ouboter H."/>
            <person name="Jetten M.S.M."/>
            <person name="Welte C.U."/>
        </authorList>
    </citation>
    <scope>NUCLEOTIDE SEQUENCE [LARGE SCALE GENOMIC DNA]</scope>
    <source>
        <strain evidence="1">MAG_38</strain>
    </source>
</reference>
<feature type="non-terminal residue" evidence="1">
    <location>
        <position position="1"/>
    </location>
</feature>